<dbReference type="KEGG" id="rjg:CCGE525_14610"/>
<dbReference type="SUPFAM" id="SSF51182">
    <property type="entry name" value="RmlC-like cupins"/>
    <property type="match status" value="1"/>
</dbReference>
<dbReference type="InterPro" id="IPR014710">
    <property type="entry name" value="RmlC-like_jellyroll"/>
</dbReference>
<dbReference type="Proteomes" id="UP000282195">
    <property type="component" value="Chromosome"/>
</dbReference>
<keyword evidence="3" id="KW-1185">Reference proteome</keyword>
<evidence type="ECO:0000313" key="2">
    <source>
        <dbReference type="EMBL" id="AYG59904.1"/>
    </source>
</evidence>
<evidence type="ECO:0000313" key="3">
    <source>
        <dbReference type="Proteomes" id="UP000282195"/>
    </source>
</evidence>
<dbReference type="OrthoDB" id="6058at2"/>
<dbReference type="PANTHER" id="PTHR36440:SF1">
    <property type="entry name" value="PUTATIVE (AFU_ORTHOLOGUE AFUA_8G07350)-RELATED"/>
    <property type="match status" value="1"/>
</dbReference>
<dbReference type="EMBL" id="CP032694">
    <property type="protein sequence ID" value="AYG59904.1"/>
    <property type="molecule type" value="Genomic_DNA"/>
</dbReference>
<dbReference type="Gene3D" id="2.60.120.10">
    <property type="entry name" value="Jelly Rolls"/>
    <property type="match status" value="1"/>
</dbReference>
<evidence type="ECO:0000259" key="1">
    <source>
        <dbReference type="Pfam" id="PF07883"/>
    </source>
</evidence>
<protein>
    <submittedName>
        <fullName evidence="2">Cupin domain-containing protein</fullName>
    </submittedName>
</protein>
<gene>
    <name evidence="2" type="ORF">CCGE525_14610</name>
</gene>
<accession>A0A387FUX3</accession>
<dbReference type="InterPro" id="IPR011051">
    <property type="entry name" value="RmlC_Cupin_sf"/>
</dbReference>
<proteinExistence type="predicted"/>
<organism evidence="2 3">
    <name type="scientific">Rhizobium jaguaris</name>
    <dbReference type="NCBI Taxonomy" id="1312183"/>
    <lineage>
        <taxon>Bacteria</taxon>
        <taxon>Pseudomonadati</taxon>
        <taxon>Pseudomonadota</taxon>
        <taxon>Alphaproteobacteria</taxon>
        <taxon>Hyphomicrobiales</taxon>
        <taxon>Rhizobiaceae</taxon>
        <taxon>Rhizobium/Agrobacterium group</taxon>
        <taxon>Rhizobium</taxon>
    </lineage>
</organism>
<dbReference type="InterPro" id="IPR013096">
    <property type="entry name" value="Cupin_2"/>
</dbReference>
<feature type="domain" description="Cupin type-2" evidence="1">
    <location>
        <begin position="37"/>
        <end position="101"/>
    </location>
</feature>
<dbReference type="AlphaFoldDB" id="A0A387FUX3"/>
<dbReference type="InterPro" id="IPR053146">
    <property type="entry name" value="QDO-like"/>
</dbReference>
<dbReference type="Pfam" id="PF07883">
    <property type="entry name" value="Cupin_2"/>
    <property type="match status" value="1"/>
</dbReference>
<name>A0A387FUX3_9HYPH</name>
<reference evidence="2 3" key="1">
    <citation type="submission" date="2018-10" db="EMBL/GenBank/DDBJ databases">
        <title>Rhizobium etli, R. leguminosarum and a new Rhizobium genospecies from Phaseolus dumosus.</title>
        <authorList>
            <person name="Ramirez-Puebla S.T."/>
            <person name="Rogel-Hernandez M.A."/>
            <person name="Guerrero G."/>
            <person name="Ormeno-Orrillo E."/>
            <person name="Martinez-Romero J.C."/>
            <person name="Negrete-Yankelevich S."/>
            <person name="Martinez-Romero E."/>
        </authorList>
    </citation>
    <scope>NUCLEOTIDE SEQUENCE [LARGE SCALE GENOMIC DNA]</scope>
    <source>
        <strain evidence="2 3">CCGE525</strain>
    </source>
</reference>
<dbReference type="PANTHER" id="PTHR36440">
    <property type="entry name" value="PUTATIVE (AFU_ORTHOLOGUE AFUA_8G07350)-RELATED"/>
    <property type="match status" value="1"/>
</dbReference>
<dbReference type="RefSeq" id="WP_120704905.1">
    <property type="nucleotide sequence ID" value="NZ_CP032694.1"/>
</dbReference>
<sequence length="158" mass="16897">MSALQADTYHLFGNLFRFHAHSVDTGGAYCLVETLTAPGAGTPPNRHPDDDEAFYILEGLFEFMIDGETVQAQAGSFVKIPTGAIHAFRNIGAAPGRLLIINSPGRVHDGFFTEAGEAMPVGTCDLPPPYGKPTDIPRVVEIGRRNGLELLLPDGGVH</sequence>